<dbReference type="EMBL" id="MRZV01000228">
    <property type="protein sequence ID" value="PIK54990.1"/>
    <property type="molecule type" value="Genomic_DNA"/>
</dbReference>
<evidence type="ECO:0000256" key="1">
    <source>
        <dbReference type="ARBA" id="ARBA00004479"/>
    </source>
</evidence>
<evidence type="ECO:0000256" key="2">
    <source>
        <dbReference type="ARBA" id="ARBA00023136"/>
    </source>
</evidence>
<dbReference type="SUPFAM" id="SSF48726">
    <property type="entry name" value="Immunoglobulin"/>
    <property type="match status" value="2"/>
</dbReference>
<proteinExistence type="predicted"/>
<dbReference type="GO" id="GO:0050839">
    <property type="term" value="F:cell adhesion molecule binding"/>
    <property type="evidence" value="ECO:0007669"/>
    <property type="project" value="TreeGrafter"/>
</dbReference>
<dbReference type="PANTHER" id="PTHR11640:SF31">
    <property type="entry name" value="IRREGULAR CHIASM C-ROUGHEST PROTEIN-RELATED"/>
    <property type="match status" value="1"/>
</dbReference>
<evidence type="ECO:0000256" key="5">
    <source>
        <dbReference type="ARBA" id="ARBA00023319"/>
    </source>
</evidence>
<dbReference type="OrthoDB" id="10012075at2759"/>
<protein>
    <recommendedName>
        <fullName evidence="9">Ig-like domain-containing protein</fullName>
    </recommendedName>
</protein>
<name>A0A2G8L4B6_STIJA</name>
<feature type="non-terminal residue" evidence="7">
    <location>
        <position position="1"/>
    </location>
</feature>
<keyword evidence="5" id="KW-0393">Immunoglobulin domain</keyword>
<accession>A0A2G8L4B6</accession>
<dbReference type="AlphaFoldDB" id="A0A2G8L4B6"/>
<comment type="subcellular location">
    <subcellularLocation>
        <location evidence="1">Membrane</location>
        <topology evidence="1">Single-pass type I membrane protein</topology>
    </subcellularLocation>
</comment>
<keyword evidence="3" id="KW-1015">Disulfide bond</keyword>
<dbReference type="GO" id="GO:0098609">
    <property type="term" value="P:cell-cell adhesion"/>
    <property type="evidence" value="ECO:0007669"/>
    <property type="project" value="TreeGrafter"/>
</dbReference>
<dbReference type="InterPro" id="IPR051275">
    <property type="entry name" value="Cell_adhesion_signaling"/>
</dbReference>
<dbReference type="GO" id="GO:0005886">
    <property type="term" value="C:plasma membrane"/>
    <property type="evidence" value="ECO:0007669"/>
    <property type="project" value="TreeGrafter"/>
</dbReference>
<feature type="transmembrane region" description="Helical" evidence="6">
    <location>
        <begin position="331"/>
        <end position="351"/>
    </location>
</feature>
<gene>
    <name evidence="7" type="ORF">BSL78_08129</name>
</gene>
<dbReference type="GO" id="GO:0005911">
    <property type="term" value="C:cell-cell junction"/>
    <property type="evidence" value="ECO:0007669"/>
    <property type="project" value="TreeGrafter"/>
</dbReference>
<keyword evidence="6" id="KW-1133">Transmembrane helix</keyword>
<dbReference type="InterPro" id="IPR013783">
    <property type="entry name" value="Ig-like_fold"/>
</dbReference>
<keyword evidence="4" id="KW-0325">Glycoprotein</keyword>
<sequence length="409" mass="46378">GPNLKYIPLVTENESISANCCVQFTNTVTRVTYLWLLGHPLDTTLRDNFTFYPESSICSNVSFTAKRNDHNQMLECIVVNQLNSSAQHLIQVKFPASATWKPPDQSMTSLIAYNNSSLNVTCVSDGYPPPSVTLQQYKNNSDITWVNTLLIPELLKQEGTEKTWTFLYSFTSGTSDRLRCFAFNNFTNDQNDDGFLVEAFIPVHVKMLSVRQYHDFGDNVTIRCATRGRPVPNVFLQKRSLDRWETLIQMIPTLTNVTQDITYMTWEFHLIALTMELIGDYRCQANNTLHDYHQSEALSLDMHRIILPSLLTDLFAFTDGVDKFIMDNLQAIISTIVGVVVMLTVITAAICQSEIRITYPTYLYQPINENLQVLQGISSPLSLLSGTYCFSLPRTVYPGISVHLLYADI</sequence>
<dbReference type="Proteomes" id="UP000230750">
    <property type="component" value="Unassembled WGS sequence"/>
</dbReference>
<keyword evidence="8" id="KW-1185">Reference proteome</keyword>
<evidence type="ECO:0000256" key="6">
    <source>
        <dbReference type="SAM" id="Phobius"/>
    </source>
</evidence>
<evidence type="ECO:0000256" key="3">
    <source>
        <dbReference type="ARBA" id="ARBA00023157"/>
    </source>
</evidence>
<dbReference type="PANTHER" id="PTHR11640">
    <property type="entry name" value="NEPHRIN"/>
    <property type="match status" value="1"/>
</dbReference>
<dbReference type="InterPro" id="IPR036179">
    <property type="entry name" value="Ig-like_dom_sf"/>
</dbReference>
<keyword evidence="6" id="KW-0812">Transmembrane</keyword>
<evidence type="ECO:0000313" key="8">
    <source>
        <dbReference type="Proteomes" id="UP000230750"/>
    </source>
</evidence>
<organism evidence="7 8">
    <name type="scientific">Stichopus japonicus</name>
    <name type="common">Sea cucumber</name>
    <dbReference type="NCBI Taxonomy" id="307972"/>
    <lineage>
        <taxon>Eukaryota</taxon>
        <taxon>Metazoa</taxon>
        <taxon>Echinodermata</taxon>
        <taxon>Eleutherozoa</taxon>
        <taxon>Echinozoa</taxon>
        <taxon>Holothuroidea</taxon>
        <taxon>Aspidochirotacea</taxon>
        <taxon>Aspidochirotida</taxon>
        <taxon>Stichopodidae</taxon>
        <taxon>Apostichopus</taxon>
    </lineage>
</organism>
<evidence type="ECO:0008006" key="9">
    <source>
        <dbReference type="Google" id="ProtNLM"/>
    </source>
</evidence>
<keyword evidence="2 6" id="KW-0472">Membrane</keyword>
<dbReference type="Gene3D" id="2.60.40.10">
    <property type="entry name" value="Immunoglobulins"/>
    <property type="match status" value="1"/>
</dbReference>
<evidence type="ECO:0000256" key="4">
    <source>
        <dbReference type="ARBA" id="ARBA00023180"/>
    </source>
</evidence>
<evidence type="ECO:0000313" key="7">
    <source>
        <dbReference type="EMBL" id="PIK54990.1"/>
    </source>
</evidence>
<reference evidence="7 8" key="1">
    <citation type="journal article" date="2017" name="PLoS Biol.">
        <title>The sea cucumber genome provides insights into morphological evolution and visceral regeneration.</title>
        <authorList>
            <person name="Zhang X."/>
            <person name="Sun L."/>
            <person name="Yuan J."/>
            <person name="Sun Y."/>
            <person name="Gao Y."/>
            <person name="Zhang L."/>
            <person name="Li S."/>
            <person name="Dai H."/>
            <person name="Hamel J.F."/>
            <person name="Liu C."/>
            <person name="Yu Y."/>
            <person name="Liu S."/>
            <person name="Lin W."/>
            <person name="Guo K."/>
            <person name="Jin S."/>
            <person name="Xu P."/>
            <person name="Storey K.B."/>
            <person name="Huan P."/>
            <person name="Zhang T."/>
            <person name="Zhou Y."/>
            <person name="Zhang J."/>
            <person name="Lin C."/>
            <person name="Li X."/>
            <person name="Xing L."/>
            <person name="Huo D."/>
            <person name="Sun M."/>
            <person name="Wang L."/>
            <person name="Mercier A."/>
            <person name="Li F."/>
            <person name="Yang H."/>
            <person name="Xiang J."/>
        </authorList>
    </citation>
    <scope>NUCLEOTIDE SEQUENCE [LARGE SCALE GENOMIC DNA]</scope>
    <source>
        <strain evidence="7">Shaxun</strain>
        <tissue evidence="7">Muscle</tissue>
    </source>
</reference>
<comment type="caution">
    <text evidence="7">The sequence shown here is derived from an EMBL/GenBank/DDBJ whole genome shotgun (WGS) entry which is preliminary data.</text>
</comment>